<evidence type="ECO:0008006" key="4">
    <source>
        <dbReference type="Google" id="ProtNLM"/>
    </source>
</evidence>
<dbReference type="Proteomes" id="UP000182235">
    <property type="component" value="Unassembled WGS sequence"/>
</dbReference>
<organism evidence="2 3">
    <name type="scientific">Emergomyces pasteurianus Ep9510</name>
    <dbReference type="NCBI Taxonomy" id="1447872"/>
    <lineage>
        <taxon>Eukaryota</taxon>
        <taxon>Fungi</taxon>
        <taxon>Dikarya</taxon>
        <taxon>Ascomycota</taxon>
        <taxon>Pezizomycotina</taxon>
        <taxon>Eurotiomycetes</taxon>
        <taxon>Eurotiomycetidae</taxon>
        <taxon>Onygenales</taxon>
        <taxon>Ajellomycetaceae</taxon>
        <taxon>Emergomyces</taxon>
    </lineage>
</organism>
<dbReference type="InterPro" id="IPR032675">
    <property type="entry name" value="LRR_dom_sf"/>
</dbReference>
<dbReference type="OrthoDB" id="9994419at2759"/>
<name>A0A1J9PGN2_9EURO</name>
<gene>
    <name evidence="2" type="ORF">AJ78_04175</name>
</gene>
<evidence type="ECO:0000313" key="3">
    <source>
        <dbReference type="Proteomes" id="UP000182235"/>
    </source>
</evidence>
<comment type="caution">
    <text evidence="2">The sequence shown here is derived from an EMBL/GenBank/DDBJ whole genome shotgun (WGS) entry which is preliminary data.</text>
</comment>
<dbReference type="STRING" id="1447872.A0A1J9PGN2"/>
<reference evidence="2 3" key="1">
    <citation type="submission" date="2015-07" db="EMBL/GenBank/DDBJ databases">
        <title>Emmonsia species relationships and genome sequence.</title>
        <authorList>
            <consortium name="The Broad Institute Genomics Platform"/>
            <person name="Cuomo C.A."/>
            <person name="Munoz J.F."/>
            <person name="Imamovic A."/>
            <person name="Priest M.E."/>
            <person name="Young S."/>
            <person name="Clay O.K."/>
            <person name="McEwen J.G."/>
        </authorList>
    </citation>
    <scope>NUCLEOTIDE SEQUENCE [LARGE SCALE GENOMIC DNA]</scope>
    <source>
        <strain evidence="2 3">UAMH 9510</strain>
    </source>
</reference>
<protein>
    <recommendedName>
        <fullName evidence="4">F-box domain-containing protein</fullName>
    </recommendedName>
</protein>
<keyword evidence="3" id="KW-1185">Reference proteome</keyword>
<proteinExistence type="predicted"/>
<dbReference type="SUPFAM" id="SSF52047">
    <property type="entry name" value="RNI-like"/>
    <property type="match status" value="1"/>
</dbReference>
<feature type="region of interest" description="Disordered" evidence="1">
    <location>
        <begin position="501"/>
        <end position="522"/>
    </location>
</feature>
<dbReference type="EMBL" id="LGRN01000148">
    <property type="protein sequence ID" value="OJD15585.1"/>
    <property type="molecule type" value="Genomic_DNA"/>
</dbReference>
<feature type="compositionally biased region" description="Low complexity" evidence="1">
    <location>
        <begin position="33"/>
        <end position="42"/>
    </location>
</feature>
<dbReference type="Gene3D" id="3.80.10.10">
    <property type="entry name" value="Ribonuclease Inhibitor"/>
    <property type="match status" value="1"/>
</dbReference>
<sequence length="653" mass="72547">MSSRALPIANCHHHHQHQPGYFQKPVKPQSQTRESSPSSASDESSRRPSFGSIKEDSTEIAQSFVDTEENSSSKDPTKVDNTASQALVQSPDSPEFCCPCGAFLGWKQIRLAGRRLSRSYSDLRLLGNAQSRGFAWEVNDSRAIAPVQEEPKKSVKKGNAPIELLPAEILDQIISHLAIDIPPNGYTPRNIDLVSCLLTSRTLHSATLSVLYRHITIPHSIIFSKALNHIKQYPALGTIVRRLDFSHFTSVGLGRTQQMNFEIQNLTSKTLLECLELLTNLKECLLQEHLEDDVNVNVLRKLLSRSPSLRAVDFCGCSSATFSDGFLSAVTEDPDFPATLPTLRRVSLHECSGLIPQVFEVLLPRLVNLTHLDVCHTQITNSALMSIPHSARITHLNISRCTKLTGPEVVKFLTTHPAVRESLIYLNVMTDSSRHQLLDETDVDTLLPCLTTTLRSVNLGGAKVRSSNLPSLLRLSKHVEELGLDSANLTISDINQFFALPPSDNDSDNTTNSNKPDGPSTRRVWTPSQLCYIDLTKNPHVTQAALLNPKACLLVTPHSSPLDVIELSEKIISPLRQRSRANKYGNGWLVRDLGRRGWYVREPALGTRQGKPAVKPDDGRRSWKMGARWWGMRKIPVAVGEVGGLYGHYMFKK</sequence>
<evidence type="ECO:0000256" key="1">
    <source>
        <dbReference type="SAM" id="MobiDB-lite"/>
    </source>
</evidence>
<dbReference type="AlphaFoldDB" id="A0A1J9PGN2"/>
<feature type="region of interest" description="Disordered" evidence="1">
    <location>
        <begin position="1"/>
        <end position="80"/>
    </location>
</feature>
<evidence type="ECO:0000313" key="2">
    <source>
        <dbReference type="EMBL" id="OJD15585.1"/>
    </source>
</evidence>
<accession>A0A1J9PGN2</accession>